<feature type="region of interest" description="Disordered" evidence="1">
    <location>
        <begin position="69"/>
        <end position="99"/>
    </location>
</feature>
<organism evidence="4 5">
    <name type="scientific">Nephila pilipes</name>
    <name type="common">Giant wood spider</name>
    <name type="synonym">Nephila maculata</name>
    <dbReference type="NCBI Taxonomy" id="299642"/>
    <lineage>
        <taxon>Eukaryota</taxon>
        <taxon>Metazoa</taxon>
        <taxon>Ecdysozoa</taxon>
        <taxon>Arthropoda</taxon>
        <taxon>Chelicerata</taxon>
        <taxon>Arachnida</taxon>
        <taxon>Araneae</taxon>
        <taxon>Araneomorphae</taxon>
        <taxon>Entelegynae</taxon>
        <taxon>Araneoidea</taxon>
        <taxon>Nephilidae</taxon>
        <taxon>Nephila</taxon>
    </lineage>
</organism>
<feature type="compositionally biased region" description="Polar residues" evidence="1">
    <location>
        <begin position="215"/>
        <end position="228"/>
    </location>
</feature>
<feature type="transmembrane region" description="Helical" evidence="2">
    <location>
        <begin position="121"/>
        <end position="145"/>
    </location>
</feature>
<name>A0A8X6NEM6_NEPPI</name>
<feature type="compositionally biased region" description="Pro residues" evidence="1">
    <location>
        <begin position="233"/>
        <end position="244"/>
    </location>
</feature>
<feature type="region of interest" description="Disordered" evidence="1">
    <location>
        <begin position="189"/>
        <end position="244"/>
    </location>
</feature>
<evidence type="ECO:0000313" key="5">
    <source>
        <dbReference type="Proteomes" id="UP000887013"/>
    </source>
</evidence>
<evidence type="ECO:0000256" key="3">
    <source>
        <dbReference type="SAM" id="SignalP"/>
    </source>
</evidence>
<keyword evidence="2" id="KW-0812">Transmembrane</keyword>
<proteinExistence type="predicted"/>
<dbReference type="PROSITE" id="PS51257">
    <property type="entry name" value="PROKAR_LIPOPROTEIN"/>
    <property type="match status" value="1"/>
</dbReference>
<dbReference type="OrthoDB" id="6437591at2759"/>
<keyword evidence="2" id="KW-1133">Transmembrane helix</keyword>
<evidence type="ECO:0000256" key="1">
    <source>
        <dbReference type="SAM" id="MobiDB-lite"/>
    </source>
</evidence>
<reference evidence="4" key="1">
    <citation type="submission" date="2020-08" db="EMBL/GenBank/DDBJ databases">
        <title>Multicomponent nature underlies the extraordinary mechanical properties of spider dragline silk.</title>
        <authorList>
            <person name="Kono N."/>
            <person name="Nakamura H."/>
            <person name="Mori M."/>
            <person name="Yoshida Y."/>
            <person name="Ohtoshi R."/>
            <person name="Malay A.D."/>
            <person name="Moran D.A.P."/>
            <person name="Tomita M."/>
            <person name="Numata K."/>
            <person name="Arakawa K."/>
        </authorList>
    </citation>
    <scope>NUCLEOTIDE SEQUENCE</scope>
</reference>
<gene>
    <name evidence="4" type="ORF">NPIL_699151</name>
</gene>
<dbReference type="EMBL" id="BMAW01008787">
    <property type="protein sequence ID" value="GFT10277.1"/>
    <property type="molecule type" value="Genomic_DNA"/>
</dbReference>
<evidence type="ECO:0000313" key="4">
    <source>
        <dbReference type="EMBL" id="GFT10277.1"/>
    </source>
</evidence>
<keyword evidence="3" id="KW-0732">Signal</keyword>
<protein>
    <submittedName>
        <fullName evidence="4">Uncharacterized protein</fullName>
    </submittedName>
</protein>
<evidence type="ECO:0000256" key="2">
    <source>
        <dbReference type="SAM" id="Phobius"/>
    </source>
</evidence>
<feature type="signal peptide" evidence="3">
    <location>
        <begin position="1"/>
        <end position="33"/>
    </location>
</feature>
<comment type="caution">
    <text evidence="4">The sequence shown here is derived from an EMBL/GenBank/DDBJ whole genome shotgun (WGS) entry which is preliminary data.</text>
</comment>
<dbReference type="Proteomes" id="UP000887013">
    <property type="component" value="Unassembled WGS sequence"/>
</dbReference>
<feature type="chain" id="PRO_5036498661" evidence="3">
    <location>
        <begin position="34"/>
        <end position="244"/>
    </location>
</feature>
<dbReference type="AlphaFoldDB" id="A0A8X6NEM6"/>
<accession>A0A8X6NEM6</accession>
<sequence length="244" mass="27289">MRREVERSEDPMMGFPTFLLVISSLLLLSTVSCNHDHHDHHNQRKDIYWQSFLPPFVVLESTTGVISSTSTIRDGTKTNKEYSSSEPTPDFGKSEATEESVSPLVLEGDSRFGDMESQFRISLGFLIGIPIVGILIFVFCCYCIFKCCCGPTQTPGVIVMQNNPQVAPPPPPGSQLIVQQPMYQHVPPSYDMQQQRWAQPSQPPQWTPHPMDQHAQYSPNSAYDNPNYTGPAVAPPPPYNTGKY</sequence>
<keyword evidence="2" id="KW-0472">Membrane</keyword>
<feature type="compositionally biased region" description="Polar residues" evidence="1">
    <location>
        <begin position="191"/>
        <end position="200"/>
    </location>
</feature>
<keyword evidence="5" id="KW-1185">Reference proteome</keyword>